<dbReference type="InterPro" id="IPR012337">
    <property type="entry name" value="RNaseH-like_sf"/>
</dbReference>
<evidence type="ECO:0000256" key="2">
    <source>
        <dbReference type="SAM" id="MobiDB-lite"/>
    </source>
</evidence>
<dbReference type="InterPro" id="IPR054722">
    <property type="entry name" value="PolX-like_BBD"/>
</dbReference>
<evidence type="ECO:0000259" key="3">
    <source>
        <dbReference type="PROSITE" id="PS50994"/>
    </source>
</evidence>
<keyword evidence="1" id="KW-0378">Hydrolase</keyword>
<dbReference type="PANTHER" id="PTHR11439:SF486">
    <property type="entry name" value="RLK (RECEPTOR-LIKE KINASE) PROTEIN, PUTATIVE-RELATED"/>
    <property type="match status" value="1"/>
</dbReference>
<evidence type="ECO:0000256" key="1">
    <source>
        <dbReference type="ARBA" id="ARBA00022750"/>
    </source>
</evidence>
<keyword evidence="5" id="KW-1185">Reference proteome</keyword>
<evidence type="ECO:0000313" key="4">
    <source>
        <dbReference type="EMBL" id="KAJ9556651.1"/>
    </source>
</evidence>
<sequence>MTNTEDSEVISNSKATQANPQGNSESFLPITGHKLNGHNFLQWSQSVMLYIRGRGKEDHLTGAVPAPKSDEPTFKNWKSENSMVMAWLINSMTLEIGENFLLYSTAQEIWEAARDTYSSNDNTAELFAIESTLHDLRQGELSVTAYYNLLTRHWQQLDLYEVHEWKCSADQATIQKMVEMRRIFKFLMGLNKDLDEVRGRVLGIKPLPPIREVFSEVRREESRKKVMMGTPASTLQGDRSALVARGPSYHHTNSHPGGNHSSSNETRLKSGRPWCDHCNKPGHVRDNCWKIHGKPADWKPKRATTSSESRGNFVAATNPPQGEAPPFNKEQMEMLQKMFGTGIQTTAMASSLSSGNDAQTGIRVPVAFTILKGSSKIWIVDSGASDHMTGDPQLVDNFKPCSSRLFVRIADGRFSKVTGLGTVKVAPNITLKAVLFVPNLCCNLLSVRKLALDNNCSTKFNLNDCVFQDLDSGEMIGNAEICAGARWFLLFVDDHTRLSWVFLMKEKSETKNLFIKFHTMIKTQFHTNIQVLKTDNAPDYYNNVLGNYLSEQGIVHQSSCVDTPQQNGVAERKNRHLLETAHVQGGNMLEHPLTSEGIHTNPIQSDPSTKEDETPLSHVLETEPVQTNLNQPSTDPSTSTMTNLNQPSTDPSTSPMTNLNQPSTDPSTNPQKETLVYNRKRKQDKEVQAVQPEHCHESQPIPTPESEGTPSSDPTNVDNLDVPIALRKGVRTCTSHPIKNFVSYKSLSSNYRAFVSKLDEAQVPNSIHEALQIPAWKDAIFEEIKALEKNQTWEITYLPPRKKTVGCKWIFSVKYKSDGTIERYKARLVAKGFTQSYGIDYQETFAPVAKLNTIRVLLSIAANLDWPLHQLDVKNAFLNGDLEEEVFMDIPPGFNSHANQGKVCKLRKSLYGLKQSPRAWFDRFSKVLKRSGYTQCQADHTLFIKHTSDRKVTILIVYVDDIVLTGNDHIEVNHLKTLLSREFEIKDLGDLKYFLGMEVARSRKGIFLSQRKYVLDLLKETGMLGCKPADTPMDPYNKIGSKQDNTPVDKGRYQRLVGKLIYLSHTRPDIGFSVSVVSRFMNNPTEEHMEAAYRILRYLKGTPGKGIAFTKSADKGIKVFTDADWGGSLSDWRSTSGYCTFVWGNLVTWRSKKQSVVARSSAEAEYRQWHTEYVKGCGLRDFSMNSKLRPQNQSNSRVTTRRL</sequence>
<dbReference type="GO" id="GO:0003676">
    <property type="term" value="F:nucleic acid binding"/>
    <property type="evidence" value="ECO:0007669"/>
    <property type="project" value="InterPro"/>
</dbReference>
<proteinExistence type="predicted"/>
<dbReference type="CDD" id="cd09272">
    <property type="entry name" value="RNase_HI_RT_Ty1"/>
    <property type="match status" value="1"/>
</dbReference>
<feature type="region of interest" description="Disordered" evidence="2">
    <location>
        <begin position="1"/>
        <end position="29"/>
    </location>
</feature>
<feature type="compositionally biased region" description="Polar residues" evidence="2">
    <location>
        <begin position="624"/>
        <end position="672"/>
    </location>
</feature>
<feature type="compositionally biased region" description="Polar residues" evidence="2">
    <location>
        <begin position="597"/>
        <end position="607"/>
    </location>
</feature>
<dbReference type="Gene3D" id="3.30.420.10">
    <property type="entry name" value="Ribonuclease H-like superfamily/Ribonuclease H"/>
    <property type="match status" value="1"/>
</dbReference>
<dbReference type="InterPro" id="IPR036397">
    <property type="entry name" value="RNaseH_sf"/>
</dbReference>
<keyword evidence="1" id="KW-0064">Aspartyl protease</keyword>
<dbReference type="GO" id="GO:0004190">
    <property type="term" value="F:aspartic-type endopeptidase activity"/>
    <property type="evidence" value="ECO:0007669"/>
    <property type="project" value="UniProtKB-KW"/>
</dbReference>
<dbReference type="InterPro" id="IPR013103">
    <property type="entry name" value="RVT_2"/>
</dbReference>
<feature type="domain" description="Integrase catalytic" evidence="3">
    <location>
        <begin position="455"/>
        <end position="579"/>
    </location>
</feature>
<feature type="region of interest" description="Disordered" evidence="2">
    <location>
        <begin position="590"/>
        <end position="717"/>
    </location>
</feature>
<comment type="caution">
    <text evidence="4">The sequence shown here is derived from an EMBL/GenBank/DDBJ whole genome shotgun (WGS) entry which is preliminary data.</text>
</comment>
<dbReference type="Pfam" id="PF07727">
    <property type="entry name" value="RVT_2"/>
    <property type="match status" value="1"/>
</dbReference>
<dbReference type="SUPFAM" id="SSF53098">
    <property type="entry name" value="Ribonuclease H-like"/>
    <property type="match status" value="1"/>
</dbReference>
<feature type="compositionally biased region" description="Polar residues" evidence="2">
    <location>
        <begin position="9"/>
        <end position="26"/>
    </location>
</feature>
<dbReference type="InterPro" id="IPR043502">
    <property type="entry name" value="DNA/RNA_pol_sf"/>
</dbReference>
<feature type="region of interest" description="Disordered" evidence="2">
    <location>
        <begin position="297"/>
        <end position="324"/>
    </location>
</feature>
<accession>A0AA38TM84</accession>
<dbReference type="Proteomes" id="UP001172457">
    <property type="component" value="Chromosome 3"/>
</dbReference>
<dbReference type="GO" id="GO:0015074">
    <property type="term" value="P:DNA integration"/>
    <property type="evidence" value="ECO:0007669"/>
    <property type="project" value="InterPro"/>
</dbReference>
<dbReference type="PROSITE" id="PS50994">
    <property type="entry name" value="INTEGRASE"/>
    <property type="match status" value="1"/>
</dbReference>
<gene>
    <name evidence="4" type="ORF">OSB04_011265</name>
</gene>
<feature type="region of interest" description="Disordered" evidence="2">
    <location>
        <begin position="246"/>
        <end position="269"/>
    </location>
</feature>
<dbReference type="PANTHER" id="PTHR11439">
    <property type="entry name" value="GAG-POL-RELATED RETROTRANSPOSON"/>
    <property type="match status" value="1"/>
</dbReference>
<feature type="compositionally biased region" description="Basic and acidic residues" evidence="2">
    <location>
        <begin position="683"/>
        <end position="697"/>
    </location>
</feature>
<dbReference type="Pfam" id="PF22936">
    <property type="entry name" value="Pol_BBD"/>
    <property type="match status" value="1"/>
</dbReference>
<keyword evidence="1" id="KW-0645">Protease</keyword>
<dbReference type="SUPFAM" id="SSF56672">
    <property type="entry name" value="DNA/RNA polymerases"/>
    <property type="match status" value="1"/>
</dbReference>
<organism evidence="4 5">
    <name type="scientific">Centaurea solstitialis</name>
    <name type="common">yellow star-thistle</name>
    <dbReference type="NCBI Taxonomy" id="347529"/>
    <lineage>
        <taxon>Eukaryota</taxon>
        <taxon>Viridiplantae</taxon>
        <taxon>Streptophyta</taxon>
        <taxon>Embryophyta</taxon>
        <taxon>Tracheophyta</taxon>
        <taxon>Spermatophyta</taxon>
        <taxon>Magnoliopsida</taxon>
        <taxon>eudicotyledons</taxon>
        <taxon>Gunneridae</taxon>
        <taxon>Pentapetalae</taxon>
        <taxon>asterids</taxon>
        <taxon>campanulids</taxon>
        <taxon>Asterales</taxon>
        <taxon>Asteraceae</taxon>
        <taxon>Carduoideae</taxon>
        <taxon>Cardueae</taxon>
        <taxon>Centaureinae</taxon>
        <taxon>Centaurea</taxon>
    </lineage>
</organism>
<feature type="compositionally biased region" description="Polar residues" evidence="2">
    <location>
        <begin position="706"/>
        <end position="717"/>
    </location>
</feature>
<dbReference type="InterPro" id="IPR001584">
    <property type="entry name" value="Integrase_cat-core"/>
</dbReference>
<dbReference type="EMBL" id="JARYMX010000003">
    <property type="protein sequence ID" value="KAJ9556651.1"/>
    <property type="molecule type" value="Genomic_DNA"/>
</dbReference>
<feature type="compositionally biased region" description="Low complexity" evidence="2">
    <location>
        <begin position="250"/>
        <end position="264"/>
    </location>
</feature>
<protein>
    <recommendedName>
        <fullName evidence="3">Integrase catalytic domain-containing protein</fullName>
    </recommendedName>
</protein>
<name>A0AA38TM84_9ASTR</name>
<evidence type="ECO:0000313" key="5">
    <source>
        <dbReference type="Proteomes" id="UP001172457"/>
    </source>
</evidence>
<dbReference type="AlphaFoldDB" id="A0AA38TM84"/>
<reference evidence="4" key="1">
    <citation type="submission" date="2023-03" db="EMBL/GenBank/DDBJ databases">
        <title>Chromosome-scale reference genome and RAD-based genetic map of yellow starthistle (Centaurea solstitialis) reveal putative structural variation and QTLs associated with invader traits.</title>
        <authorList>
            <person name="Reatini B."/>
            <person name="Cang F.A."/>
            <person name="Jiang Q."/>
            <person name="Mckibben M.T.W."/>
            <person name="Barker M.S."/>
            <person name="Rieseberg L.H."/>
            <person name="Dlugosch K.M."/>
        </authorList>
    </citation>
    <scope>NUCLEOTIDE SEQUENCE</scope>
    <source>
        <strain evidence="4">CAN-66</strain>
        <tissue evidence="4">Leaf</tissue>
    </source>
</reference>